<sequence length="484" mass="54715">MKPLPSLPIKLDSTSNGEFCPPRLSEREESINFLARQCIESTRKKLGLSRRDFMLTSSAAALTLLCANQVNAAQGLNGGFYALSELSAFEPQMADSTLAGNEFIFDIQGHFVDPNGRWLNQLPQDARPFSSMPYADCPLADLAGDRSYLQCLGPRQFIKDVFLDSDTDIMVLSFVPSMRHSEPLTIEEADATRRIIDELEGHQRLLLHGRVNPNQDGDLQGMEELAEKWQVSAWKTYTQWGPDGNGFFLYDDVGIAFIEKARQLGIKNICIHKGIPFGAQSYQHSLCSDIGVVAKRYPDVNFIIYHSGFDPSVEERAYTHGSHRAGVDSLIRSLQENQVAPNTNVYAELGSTWRFVMRHPEQAAHLLGKLLRYVGENNVLWGTDSIWYGSPQDQIQAFRAFQISEAFVEQYGYPALTPELKAKIFGLNACKPYQISPQEVALHNRQDKLAKTRENYRNQPSPHFQTYGPKNRREFLNLMRWQAS</sequence>
<evidence type="ECO:0000313" key="2">
    <source>
        <dbReference type="EMBL" id="GAA0362178.1"/>
    </source>
</evidence>
<dbReference type="Proteomes" id="UP001501757">
    <property type="component" value="Unassembled WGS sequence"/>
</dbReference>
<protein>
    <recommendedName>
        <fullName evidence="1">Amidohydrolase-related domain-containing protein</fullName>
    </recommendedName>
</protein>
<feature type="domain" description="Amidohydrolase-related" evidence="1">
    <location>
        <begin position="160"/>
        <end position="433"/>
    </location>
</feature>
<keyword evidence="3" id="KW-1185">Reference proteome</keyword>
<proteinExistence type="predicted"/>
<dbReference type="InterPro" id="IPR032466">
    <property type="entry name" value="Metal_Hydrolase"/>
</dbReference>
<comment type="caution">
    <text evidence="2">The sequence shown here is derived from an EMBL/GenBank/DDBJ whole genome shotgun (WGS) entry which is preliminary data.</text>
</comment>
<dbReference type="PANTHER" id="PTHR42889:SF1">
    <property type="entry name" value="BLR3681 PROTEIN"/>
    <property type="match status" value="1"/>
</dbReference>
<dbReference type="SUPFAM" id="SSF51556">
    <property type="entry name" value="Metallo-dependent hydrolases"/>
    <property type="match status" value="1"/>
</dbReference>
<organism evidence="2 3">
    <name type="scientific">Bowmanella denitrificans</name>
    <dbReference type="NCBI Taxonomy" id="366582"/>
    <lineage>
        <taxon>Bacteria</taxon>
        <taxon>Pseudomonadati</taxon>
        <taxon>Pseudomonadota</taxon>
        <taxon>Gammaproteobacteria</taxon>
        <taxon>Alteromonadales</taxon>
        <taxon>Alteromonadaceae</taxon>
        <taxon>Bowmanella</taxon>
    </lineage>
</organism>
<gene>
    <name evidence="2" type="ORF">GCM10009092_28170</name>
</gene>
<reference evidence="2 3" key="1">
    <citation type="journal article" date="2019" name="Int. J. Syst. Evol. Microbiol.">
        <title>The Global Catalogue of Microorganisms (GCM) 10K type strain sequencing project: providing services to taxonomists for standard genome sequencing and annotation.</title>
        <authorList>
            <consortium name="The Broad Institute Genomics Platform"/>
            <consortium name="The Broad Institute Genome Sequencing Center for Infectious Disease"/>
            <person name="Wu L."/>
            <person name="Ma J."/>
        </authorList>
    </citation>
    <scope>NUCLEOTIDE SEQUENCE [LARGE SCALE GENOMIC DNA]</scope>
    <source>
        <strain evidence="2 3">JCM 13378</strain>
    </source>
</reference>
<dbReference type="EMBL" id="BAAAEI010000015">
    <property type="protein sequence ID" value="GAA0362178.1"/>
    <property type="molecule type" value="Genomic_DNA"/>
</dbReference>
<dbReference type="Pfam" id="PF04909">
    <property type="entry name" value="Amidohydro_2"/>
    <property type="match status" value="1"/>
</dbReference>
<dbReference type="InterPro" id="IPR006680">
    <property type="entry name" value="Amidohydro-rel"/>
</dbReference>
<evidence type="ECO:0000313" key="3">
    <source>
        <dbReference type="Proteomes" id="UP001501757"/>
    </source>
</evidence>
<name>A0ABN0XEI8_9ALTE</name>
<accession>A0ABN0XEI8</accession>
<dbReference type="Gene3D" id="3.20.20.140">
    <property type="entry name" value="Metal-dependent hydrolases"/>
    <property type="match status" value="1"/>
</dbReference>
<dbReference type="RefSeq" id="WP_343845756.1">
    <property type="nucleotide sequence ID" value="NZ_BAAAEI010000015.1"/>
</dbReference>
<evidence type="ECO:0000259" key="1">
    <source>
        <dbReference type="Pfam" id="PF04909"/>
    </source>
</evidence>
<dbReference type="PANTHER" id="PTHR42889">
    <property type="entry name" value="BLR3681 PROTEIN"/>
    <property type="match status" value="1"/>
</dbReference>